<name>A0A6G1J4S2_9PLEO</name>
<dbReference type="AlphaFoldDB" id="A0A6G1J4S2"/>
<feature type="domain" description="Heterokaryon incompatibility" evidence="2">
    <location>
        <begin position="296"/>
        <end position="464"/>
    </location>
</feature>
<evidence type="ECO:0000256" key="1">
    <source>
        <dbReference type="SAM" id="MobiDB-lite"/>
    </source>
</evidence>
<accession>A0A6G1J4S2</accession>
<keyword evidence="4" id="KW-1185">Reference proteome</keyword>
<dbReference type="OrthoDB" id="2958217at2759"/>
<dbReference type="EMBL" id="MU005579">
    <property type="protein sequence ID" value="KAF2685129.1"/>
    <property type="molecule type" value="Genomic_DNA"/>
</dbReference>
<sequence length="903" mass="101194">MSPFPTAGRQKVHQRRQSWQDEGYDNGLGMRSLAIDPTSKKVVVDLSGLYEMEFGFDPTVPVSNAEFVAREVRQETKSVENAKALGQHPNPALCHMCRRVKPLKPAYDKSIGFEWNPKPSSWPFGTWKQLKSRQHCVICRLILSLIVIDSVSCELHPCLAATDLEVQGTQLRTSEITATGEIVMSVEYGLRKVGALRIITEGNHLDAFRDGPVIQGQYSMVRGPKTMLTSEPREPATASRVNPDLLQRWFNNCELNHGETCSSTRYRDAYCTAIIPITLIDVWNNCLVTETTSVKYFALSYVWGAVDMLPTLLSNVRSRRQAGGLPQNFPKTIADTIEVVRLLGERYVWIDALCIVQDDTEKKSIELSRMDVIYLQAFATIVALEGDNANVGLSGVRPGSRPAQQVETLVIDTGSEHLDFTPTPGPFATDDTGKAILQLVVTPQPLHLALESSRWDSRGWTFQERILSRRCLYFSSKYVYFQCSREQEEAISECGVNSPIRGVGLWENPDVDARIVTSLNNPMDDLYLYYNSLDLPTPQARLRGTFDAYARLVEKYTSRTLTYESDIINAFLGVFAALNTAFQSDILCGLPAAALDLALLWTPTRRCPRRGQKDNFCKRPMLNHALLTNRDAVGLVSGPSDTIGFEESVDRRFPSWSWVGWNSPMEYRLFAGLHSPEPLPKSLIHEFAFNVDGKDLRTFEGRGSQVTGAQINPGPASNRHSVSIPIAILDLDRAENEDQYVASPSLPNVLQFSVPTVPLNTFTICRQRQYISTTAHVHSSSHQEVRHILDRRGKRCGLWWEQANYVYVGRLDNLRAESKMIFVAVSEEEDMAVARKGSYRVEGEIKMFDETVYPSTGAGSGLINVLVVDEDMGHEYGERVTVVRIHAKAWEEAGPVKRMVKLA</sequence>
<evidence type="ECO:0000313" key="4">
    <source>
        <dbReference type="Proteomes" id="UP000799291"/>
    </source>
</evidence>
<evidence type="ECO:0000259" key="2">
    <source>
        <dbReference type="Pfam" id="PF06985"/>
    </source>
</evidence>
<reference evidence="3" key="1">
    <citation type="journal article" date="2020" name="Stud. Mycol.">
        <title>101 Dothideomycetes genomes: a test case for predicting lifestyles and emergence of pathogens.</title>
        <authorList>
            <person name="Haridas S."/>
            <person name="Albert R."/>
            <person name="Binder M."/>
            <person name="Bloem J."/>
            <person name="Labutti K."/>
            <person name="Salamov A."/>
            <person name="Andreopoulos B."/>
            <person name="Baker S."/>
            <person name="Barry K."/>
            <person name="Bills G."/>
            <person name="Bluhm B."/>
            <person name="Cannon C."/>
            <person name="Castanera R."/>
            <person name="Culley D."/>
            <person name="Daum C."/>
            <person name="Ezra D."/>
            <person name="Gonzalez J."/>
            <person name="Henrissat B."/>
            <person name="Kuo A."/>
            <person name="Liang C."/>
            <person name="Lipzen A."/>
            <person name="Lutzoni F."/>
            <person name="Magnuson J."/>
            <person name="Mondo S."/>
            <person name="Nolan M."/>
            <person name="Ohm R."/>
            <person name="Pangilinan J."/>
            <person name="Park H.-J."/>
            <person name="Ramirez L."/>
            <person name="Alfaro M."/>
            <person name="Sun H."/>
            <person name="Tritt A."/>
            <person name="Yoshinaga Y."/>
            <person name="Zwiers L.-H."/>
            <person name="Turgeon B."/>
            <person name="Goodwin S."/>
            <person name="Spatafora J."/>
            <person name="Crous P."/>
            <person name="Grigoriev I."/>
        </authorList>
    </citation>
    <scope>NUCLEOTIDE SEQUENCE</scope>
    <source>
        <strain evidence="3">CBS 122367</strain>
    </source>
</reference>
<dbReference type="Proteomes" id="UP000799291">
    <property type="component" value="Unassembled WGS sequence"/>
</dbReference>
<gene>
    <name evidence="3" type="ORF">K458DRAFT_486778</name>
</gene>
<evidence type="ECO:0000313" key="3">
    <source>
        <dbReference type="EMBL" id="KAF2685129.1"/>
    </source>
</evidence>
<proteinExistence type="predicted"/>
<feature type="region of interest" description="Disordered" evidence="1">
    <location>
        <begin position="1"/>
        <end position="23"/>
    </location>
</feature>
<dbReference type="Pfam" id="PF06985">
    <property type="entry name" value="HET"/>
    <property type="match status" value="1"/>
</dbReference>
<dbReference type="PANTHER" id="PTHR33112">
    <property type="entry name" value="DOMAIN PROTEIN, PUTATIVE-RELATED"/>
    <property type="match status" value="1"/>
</dbReference>
<dbReference type="PANTHER" id="PTHR33112:SF12">
    <property type="entry name" value="HETEROKARYON INCOMPATIBILITY DOMAIN-CONTAINING PROTEIN"/>
    <property type="match status" value="1"/>
</dbReference>
<dbReference type="InterPro" id="IPR010730">
    <property type="entry name" value="HET"/>
</dbReference>
<organism evidence="3 4">
    <name type="scientific">Lentithecium fluviatile CBS 122367</name>
    <dbReference type="NCBI Taxonomy" id="1168545"/>
    <lineage>
        <taxon>Eukaryota</taxon>
        <taxon>Fungi</taxon>
        <taxon>Dikarya</taxon>
        <taxon>Ascomycota</taxon>
        <taxon>Pezizomycotina</taxon>
        <taxon>Dothideomycetes</taxon>
        <taxon>Pleosporomycetidae</taxon>
        <taxon>Pleosporales</taxon>
        <taxon>Massarineae</taxon>
        <taxon>Lentitheciaceae</taxon>
        <taxon>Lentithecium</taxon>
    </lineage>
</organism>
<protein>
    <submittedName>
        <fullName evidence="3">HET-domain-containing protein</fullName>
    </submittedName>
</protein>